<dbReference type="OrthoDB" id="7869882at2"/>
<protein>
    <submittedName>
        <fullName evidence="2">Uncharacterized protein</fullName>
    </submittedName>
</protein>
<evidence type="ECO:0000313" key="2">
    <source>
        <dbReference type="EMBL" id="OEZ95998.1"/>
    </source>
</evidence>
<dbReference type="AlphaFoldDB" id="A0A1E7WDG8"/>
<dbReference type="RefSeq" id="WP_070250636.1">
    <property type="nucleotide sequence ID" value="NZ_LROM01000115.1"/>
</dbReference>
<sequence length="231" mass="24413">MQTSDEAAFENAIRSLEATAASAGVHFEIDATARRTYSLEIKNMSDNLRREVAQGKLTWAQAAEQAQITRNAIMQLIRSQTTPVARAFAEHKKAEGRGLNALVAEKTVKLFGKPAVFAKLTPLQQNQVFAEIVRSAGRSNQDYTRNVQRMSRLGRGLILFSLALSTYNVLTARSKSTAIKRELLTASAGIGGGIAGGALAGLACGPGAPVCVTIGAFAGGALAAFGAGYIW</sequence>
<dbReference type="Proteomes" id="UP000175989">
    <property type="component" value="Unassembled WGS sequence"/>
</dbReference>
<keyword evidence="3" id="KW-1185">Reference proteome</keyword>
<keyword evidence="1" id="KW-1133">Transmembrane helix</keyword>
<feature type="transmembrane region" description="Helical" evidence="1">
    <location>
        <begin position="207"/>
        <end position="230"/>
    </location>
</feature>
<organism evidence="2 3">
    <name type="scientific">Duganella phyllosphaerae</name>
    <dbReference type="NCBI Taxonomy" id="762836"/>
    <lineage>
        <taxon>Bacteria</taxon>
        <taxon>Pseudomonadati</taxon>
        <taxon>Pseudomonadota</taxon>
        <taxon>Betaproteobacteria</taxon>
        <taxon>Burkholderiales</taxon>
        <taxon>Oxalobacteraceae</taxon>
        <taxon>Telluria group</taxon>
        <taxon>Duganella</taxon>
    </lineage>
</organism>
<name>A0A1E7WDG8_9BURK</name>
<accession>A0A1E7WDG8</accession>
<reference evidence="3" key="1">
    <citation type="journal article" date="2016" name="Front. Microbiol.">
        <title>Molecular Keys to the Janthinobacterium and Duganella spp. Interaction with the Plant Pathogen Fusarium graminearum.</title>
        <authorList>
            <person name="Haack F.S."/>
            <person name="Poehlein A."/>
            <person name="Kroger C."/>
            <person name="Voigt C.A."/>
            <person name="Piepenbring M."/>
            <person name="Bode H.B."/>
            <person name="Daniel R."/>
            <person name="Schafer W."/>
            <person name="Streit W.R."/>
        </authorList>
    </citation>
    <scope>NUCLEOTIDE SEQUENCE [LARGE SCALE GENOMIC DNA]</scope>
    <source>
        <strain evidence="3">T54</strain>
    </source>
</reference>
<keyword evidence="1" id="KW-0472">Membrane</keyword>
<dbReference type="EMBL" id="LROM01000115">
    <property type="protein sequence ID" value="OEZ95998.1"/>
    <property type="molecule type" value="Genomic_DNA"/>
</dbReference>
<comment type="caution">
    <text evidence="2">The sequence shown here is derived from an EMBL/GenBank/DDBJ whole genome shotgun (WGS) entry which is preliminary data.</text>
</comment>
<evidence type="ECO:0000313" key="3">
    <source>
        <dbReference type="Proteomes" id="UP000175989"/>
    </source>
</evidence>
<feature type="transmembrane region" description="Helical" evidence="1">
    <location>
        <begin position="183"/>
        <end position="201"/>
    </location>
</feature>
<proteinExistence type="predicted"/>
<feature type="transmembrane region" description="Helical" evidence="1">
    <location>
        <begin position="153"/>
        <end position="171"/>
    </location>
</feature>
<keyword evidence="1" id="KW-0812">Transmembrane</keyword>
<evidence type="ECO:0000256" key="1">
    <source>
        <dbReference type="SAM" id="Phobius"/>
    </source>
</evidence>
<gene>
    <name evidence="2" type="ORF">DUPY_41000</name>
</gene>